<dbReference type="GO" id="GO:0007018">
    <property type="term" value="P:microtubule-based movement"/>
    <property type="evidence" value="ECO:0007669"/>
    <property type="project" value="InterPro"/>
</dbReference>
<dbReference type="Pfam" id="PF12781">
    <property type="entry name" value="AAA_9"/>
    <property type="match status" value="1"/>
</dbReference>
<evidence type="ECO:0000259" key="2">
    <source>
        <dbReference type="Pfam" id="PF12777"/>
    </source>
</evidence>
<dbReference type="InterPro" id="IPR024743">
    <property type="entry name" value="Dynein_HC_stalk"/>
</dbReference>
<dbReference type="AlphaFoldDB" id="A0A8C5KY13"/>
<reference evidence="4" key="1">
    <citation type="submission" date="2025-08" db="UniProtKB">
        <authorList>
            <consortium name="Ensembl"/>
        </authorList>
    </citation>
    <scope>IDENTIFICATION</scope>
</reference>
<dbReference type="Ensembl" id="ENSJJAT00000021975.1">
    <property type="protein sequence ID" value="ENSJJAP00000015470.1"/>
    <property type="gene ID" value="ENSJJAG00000017519.1"/>
</dbReference>
<dbReference type="GO" id="GO:0051959">
    <property type="term" value="F:dynein light intermediate chain binding"/>
    <property type="evidence" value="ECO:0007669"/>
    <property type="project" value="InterPro"/>
</dbReference>
<protein>
    <submittedName>
        <fullName evidence="4">Dynein, axonemal, heavy chain 9</fullName>
    </submittedName>
</protein>
<reference evidence="4" key="2">
    <citation type="submission" date="2025-09" db="UniProtKB">
        <authorList>
            <consortium name="Ensembl"/>
        </authorList>
    </citation>
    <scope>IDENTIFICATION</scope>
</reference>
<dbReference type="PANTHER" id="PTHR45703">
    <property type="entry name" value="DYNEIN HEAVY CHAIN"/>
    <property type="match status" value="1"/>
</dbReference>
<accession>A0A8C5KY13</accession>
<dbReference type="Gene3D" id="1.20.920.20">
    <property type="match status" value="1"/>
</dbReference>
<sequence length="279" mass="31074">NVSAAVMVLMAPRGKVPKDRSWKAAKVTMAKVDSFLDSLIHFDKENIHENCLRAIRPYLQDPEFNPEFVATKSYAAAGLCSWVINIVRFYEVFCEVEPKRQALSRATSDLTAAQEKLAAIKAKIAHLNENLAKLTAKFEKATAEKLKCQQEAEVTASTISLANRLVPIPVTPSLDPLRMLTDDADVAAWQNEGLPADRMSMENATILVNCERWPLMVDPQMQGIKWIKNKYSEDLQVIQIGQRGYLQTLERALEAGGVVLIENLEESVDPVLGPLLGRE</sequence>
<evidence type="ECO:0000259" key="3">
    <source>
        <dbReference type="Pfam" id="PF12781"/>
    </source>
</evidence>
<dbReference type="GeneTree" id="ENSGT00940000159717"/>
<dbReference type="GO" id="GO:0045505">
    <property type="term" value="F:dynein intermediate chain binding"/>
    <property type="evidence" value="ECO:0007669"/>
    <property type="project" value="InterPro"/>
</dbReference>
<dbReference type="Proteomes" id="UP000694385">
    <property type="component" value="Unassembled WGS sequence"/>
</dbReference>
<evidence type="ECO:0000256" key="1">
    <source>
        <dbReference type="SAM" id="Coils"/>
    </source>
</evidence>
<dbReference type="InterPro" id="IPR035706">
    <property type="entry name" value="AAA_9"/>
</dbReference>
<dbReference type="Pfam" id="PF12777">
    <property type="entry name" value="MT"/>
    <property type="match status" value="1"/>
</dbReference>
<feature type="domain" description="Dynein heavy chain ATP-binding dynein motor region" evidence="3">
    <location>
        <begin position="188"/>
        <end position="278"/>
    </location>
</feature>
<evidence type="ECO:0000313" key="4">
    <source>
        <dbReference type="Ensembl" id="ENSJJAP00000015470.1"/>
    </source>
</evidence>
<keyword evidence="5" id="KW-1185">Reference proteome</keyword>
<dbReference type="InterPro" id="IPR026983">
    <property type="entry name" value="DHC"/>
</dbReference>
<feature type="domain" description="Dynein heavy chain coiled coil stalk" evidence="2">
    <location>
        <begin position="1"/>
        <end position="166"/>
    </location>
</feature>
<feature type="coiled-coil region" evidence="1">
    <location>
        <begin position="103"/>
        <end position="151"/>
    </location>
</feature>
<gene>
    <name evidence="4" type="primary">Dnah9</name>
</gene>
<organism evidence="4 5">
    <name type="scientific">Jaculus jaculus</name>
    <name type="common">Lesser Egyptian jerboa</name>
    <dbReference type="NCBI Taxonomy" id="51337"/>
    <lineage>
        <taxon>Eukaryota</taxon>
        <taxon>Metazoa</taxon>
        <taxon>Chordata</taxon>
        <taxon>Craniata</taxon>
        <taxon>Vertebrata</taxon>
        <taxon>Euteleostomi</taxon>
        <taxon>Mammalia</taxon>
        <taxon>Eutheria</taxon>
        <taxon>Euarchontoglires</taxon>
        <taxon>Glires</taxon>
        <taxon>Rodentia</taxon>
        <taxon>Myomorpha</taxon>
        <taxon>Dipodoidea</taxon>
        <taxon>Dipodidae</taxon>
        <taxon>Dipodinae</taxon>
        <taxon>Jaculus</taxon>
    </lineage>
</organism>
<dbReference type="InterPro" id="IPR027417">
    <property type="entry name" value="P-loop_NTPase"/>
</dbReference>
<dbReference type="PANTHER" id="PTHR45703:SF4">
    <property type="entry name" value="DYNEIN AXONEMAL HEAVY CHAIN 17"/>
    <property type="match status" value="1"/>
</dbReference>
<name>A0A8C5KY13_JACJA</name>
<dbReference type="Gene3D" id="3.40.50.300">
    <property type="entry name" value="P-loop containing nucleotide triphosphate hydrolases"/>
    <property type="match status" value="1"/>
</dbReference>
<evidence type="ECO:0000313" key="5">
    <source>
        <dbReference type="Proteomes" id="UP000694385"/>
    </source>
</evidence>
<proteinExistence type="predicted"/>
<dbReference type="GO" id="GO:0030286">
    <property type="term" value="C:dynein complex"/>
    <property type="evidence" value="ECO:0007669"/>
    <property type="project" value="InterPro"/>
</dbReference>
<keyword evidence="1" id="KW-0175">Coiled coil</keyword>